<evidence type="ECO:0000313" key="2">
    <source>
        <dbReference type="Proteomes" id="UP000219494"/>
    </source>
</evidence>
<gene>
    <name evidence="1" type="ORF">SAMN06297144_1777</name>
</gene>
<dbReference type="EMBL" id="OBMI01000002">
    <property type="protein sequence ID" value="SOB86669.1"/>
    <property type="molecule type" value="Genomic_DNA"/>
</dbReference>
<evidence type="ECO:0000313" key="1">
    <source>
        <dbReference type="EMBL" id="SOB86669.1"/>
    </source>
</evidence>
<name>A0A285QZ83_9SPHN</name>
<keyword evidence="2" id="KW-1185">Reference proteome</keyword>
<dbReference type="AlphaFoldDB" id="A0A285QZ83"/>
<accession>A0A285QZ83</accession>
<organism evidence="1 2">
    <name type="scientific">Sphingomonas guangdongensis</name>
    <dbReference type="NCBI Taxonomy" id="1141890"/>
    <lineage>
        <taxon>Bacteria</taxon>
        <taxon>Pseudomonadati</taxon>
        <taxon>Pseudomonadota</taxon>
        <taxon>Alphaproteobacteria</taxon>
        <taxon>Sphingomonadales</taxon>
        <taxon>Sphingomonadaceae</taxon>
        <taxon>Sphingomonas</taxon>
    </lineage>
</organism>
<protein>
    <submittedName>
        <fullName evidence="1">Uncharacterized protein</fullName>
    </submittedName>
</protein>
<sequence>MADKAGGMNVVSNPFVADIFADEAIAFDVVNGTVRITLATMKMAEAAAPSPMHFVANGRVIMTVPGAQRLALALFDYLKKQGLDPATVVGGGDDAARN</sequence>
<reference evidence="1 2" key="1">
    <citation type="submission" date="2017-07" db="EMBL/GenBank/DDBJ databases">
        <authorList>
            <person name="Sun Z.S."/>
            <person name="Albrecht U."/>
            <person name="Echele G."/>
            <person name="Lee C.C."/>
        </authorList>
    </citation>
    <scope>NUCLEOTIDE SEQUENCE [LARGE SCALE GENOMIC DNA]</scope>
    <source>
        <strain evidence="1 2">CGMCC 1.12672</strain>
    </source>
</reference>
<dbReference type="Proteomes" id="UP000219494">
    <property type="component" value="Unassembled WGS sequence"/>
</dbReference>
<proteinExistence type="predicted"/>
<dbReference type="RefSeq" id="WP_144033572.1">
    <property type="nucleotide sequence ID" value="NZ_OBMI01000002.1"/>
</dbReference>
<dbReference type="OrthoDB" id="7573021at2"/>